<feature type="domain" description="GHMP kinase C-terminal" evidence="12">
    <location>
        <begin position="205"/>
        <end position="259"/>
    </location>
</feature>
<dbReference type="HAMAP" id="MF_00061">
    <property type="entry name" value="IspE"/>
    <property type="match status" value="1"/>
</dbReference>
<dbReference type="SUPFAM" id="SSF55060">
    <property type="entry name" value="GHMP Kinase, C-terminal domain"/>
    <property type="match status" value="1"/>
</dbReference>
<comment type="similarity">
    <text evidence="1 10">Belongs to the GHMP kinase family. IspE subfamily.</text>
</comment>
<keyword evidence="7 10" id="KW-0067">ATP-binding</keyword>
<feature type="active site" evidence="10">
    <location>
        <position position="13"/>
    </location>
</feature>
<dbReference type="NCBIfam" id="TIGR00154">
    <property type="entry name" value="ispE"/>
    <property type="match status" value="1"/>
</dbReference>
<evidence type="ECO:0000313" key="13">
    <source>
        <dbReference type="EMBL" id="NQV64740.1"/>
    </source>
</evidence>
<evidence type="ECO:0000259" key="11">
    <source>
        <dbReference type="Pfam" id="PF00288"/>
    </source>
</evidence>
<dbReference type="InterPro" id="IPR014721">
    <property type="entry name" value="Ribsml_uS5_D2-typ_fold_subgr"/>
</dbReference>
<comment type="pathway">
    <text evidence="10">Isoprenoid biosynthesis; isopentenyl diphosphate biosynthesis via DXP pathway; isopentenyl diphosphate from 1-deoxy-D-xylulose 5-phosphate: step 3/6.</text>
</comment>
<dbReference type="PANTHER" id="PTHR43527:SF2">
    <property type="entry name" value="4-DIPHOSPHOCYTIDYL-2-C-METHYL-D-ERYTHRITOL KINASE, CHLOROPLASTIC"/>
    <property type="match status" value="1"/>
</dbReference>
<feature type="domain" description="GHMP kinase N-terminal" evidence="11">
    <location>
        <begin position="65"/>
        <end position="143"/>
    </location>
</feature>
<dbReference type="InterPro" id="IPR020568">
    <property type="entry name" value="Ribosomal_Su5_D2-typ_SF"/>
</dbReference>
<comment type="caution">
    <text evidence="13">The sequence shown here is derived from an EMBL/GenBank/DDBJ whole genome shotgun (WGS) entry which is preliminary data.</text>
</comment>
<gene>
    <name evidence="10 13" type="primary">ispE</name>
    <name evidence="13" type="ORF">HQ497_05180</name>
</gene>
<dbReference type="Proteomes" id="UP000754644">
    <property type="component" value="Unassembled WGS sequence"/>
</dbReference>
<evidence type="ECO:0000313" key="14">
    <source>
        <dbReference type="Proteomes" id="UP000754644"/>
    </source>
</evidence>
<keyword evidence="4 10" id="KW-0808">Transferase</keyword>
<dbReference type="InterPro" id="IPR013750">
    <property type="entry name" value="GHMP_kinase_C_dom"/>
</dbReference>
<sequence length="284" mass="30229">MALLKFQLPAPCKLNLCLNITGRRPDGYHELQTAFQLLDYADQITFTSADSLQLNALSGVATEDNLIYQAAQKLAALTGCTAGAKIQLSKRVPSGAGLGGGSSDAATTLVGLNLLWGTGLSLTALAKLGLELGADVPVFVHGQSAWAEGVGEQLVPLKLPQRWFVVIQPDCQISTREIFLHPDLTRNSTPITIARFLGTGSSNNCEAIARMLYPQVDEALQWLSRWGLARMTGTGSCVFIDVDTQAQAETIQAAVPAKWTSFSAVGVNDSSLHRAMANIAAMSK</sequence>
<dbReference type="InterPro" id="IPR004424">
    <property type="entry name" value="IspE"/>
</dbReference>
<evidence type="ECO:0000256" key="4">
    <source>
        <dbReference type="ARBA" id="ARBA00022679"/>
    </source>
</evidence>
<dbReference type="PANTHER" id="PTHR43527">
    <property type="entry name" value="4-DIPHOSPHOCYTIDYL-2-C-METHYL-D-ERYTHRITOL KINASE, CHLOROPLASTIC"/>
    <property type="match status" value="1"/>
</dbReference>
<protein>
    <recommendedName>
        <fullName evidence="3 10">4-diphosphocytidyl-2-C-methyl-D-erythritol kinase</fullName>
        <shortName evidence="10">CMK</shortName>
        <ecNumber evidence="2 10">2.7.1.148</ecNumber>
    </recommendedName>
    <alternativeName>
        <fullName evidence="9 10">4-(cytidine-5'-diphospho)-2-C-methyl-D-erythritol kinase</fullName>
    </alternativeName>
</protein>
<dbReference type="EMBL" id="JABMOJ010000191">
    <property type="protein sequence ID" value="NQV64740.1"/>
    <property type="molecule type" value="Genomic_DNA"/>
</dbReference>
<dbReference type="Gene3D" id="3.30.230.10">
    <property type="match status" value="1"/>
</dbReference>
<dbReference type="GO" id="GO:0019288">
    <property type="term" value="P:isopentenyl diphosphate biosynthetic process, methylerythritol 4-phosphate pathway"/>
    <property type="evidence" value="ECO:0007669"/>
    <property type="project" value="UniProtKB-UniRule"/>
</dbReference>
<dbReference type="GO" id="GO:0050515">
    <property type="term" value="F:4-(cytidine 5'-diphospho)-2-C-methyl-D-erythritol kinase activity"/>
    <property type="evidence" value="ECO:0007669"/>
    <property type="project" value="UniProtKB-UniRule"/>
</dbReference>
<dbReference type="InterPro" id="IPR006204">
    <property type="entry name" value="GHMP_kinase_N_dom"/>
</dbReference>
<evidence type="ECO:0000256" key="10">
    <source>
        <dbReference type="HAMAP-Rule" id="MF_00061"/>
    </source>
</evidence>
<evidence type="ECO:0000256" key="8">
    <source>
        <dbReference type="ARBA" id="ARBA00023229"/>
    </source>
</evidence>
<evidence type="ECO:0000256" key="6">
    <source>
        <dbReference type="ARBA" id="ARBA00022777"/>
    </source>
</evidence>
<reference evidence="13" key="1">
    <citation type="submission" date="2020-05" db="EMBL/GenBank/DDBJ databases">
        <title>Sulfur intermediates as new biogeochemical hubs in an aquatic model microbial ecosystem.</title>
        <authorList>
            <person name="Vigneron A."/>
        </authorList>
    </citation>
    <scope>NUCLEOTIDE SEQUENCE</scope>
    <source>
        <strain evidence="13">Bin.250</strain>
    </source>
</reference>
<organism evidence="13 14">
    <name type="scientific">SAR86 cluster bacterium</name>
    <dbReference type="NCBI Taxonomy" id="2030880"/>
    <lineage>
        <taxon>Bacteria</taxon>
        <taxon>Pseudomonadati</taxon>
        <taxon>Pseudomonadota</taxon>
        <taxon>Gammaproteobacteria</taxon>
        <taxon>SAR86 cluster</taxon>
    </lineage>
</organism>
<dbReference type="Pfam" id="PF00288">
    <property type="entry name" value="GHMP_kinases_N"/>
    <property type="match status" value="1"/>
</dbReference>
<evidence type="ECO:0000256" key="1">
    <source>
        <dbReference type="ARBA" id="ARBA00009684"/>
    </source>
</evidence>
<dbReference type="AlphaFoldDB" id="A0A973A831"/>
<evidence type="ECO:0000256" key="5">
    <source>
        <dbReference type="ARBA" id="ARBA00022741"/>
    </source>
</evidence>
<dbReference type="Gene3D" id="3.30.70.890">
    <property type="entry name" value="GHMP kinase, C-terminal domain"/>
    <property type="match status" value="1"/>
</dbReference>
<feature type="binding site" evidence="10">
    <location>
        <begin position="93"/>
        <end position="103"/>
    </location>
    <ligand>
        <name>ATP</name>
        <dbReference type="ChEBI" id="CHEBI:30616"/>
    </ligand>
</feature>
<dbReference type="EC" id="2.7.1.148" evidence="2 10"/>
<evidence type="ECO:0000256" key="2">
    <source>
        <dbReference type="ARBA" id="ARBA00012052"/>
    </source>
</evidence>
<dbReference type="GO" id="GO:0016114">
    <property type="term" value="P:terpenoid biosynthetic process"/>
    <property type="evidence" value="ECO:0007669"/>
    <property type="project" value="UniProtKB-UniRule"/>
</dbReference>
<evidence type="ECO:0000259" key="12">
    <source>
        <dbReference type="Pfam" id="PF08544"/>
    </source>
</evidence>
<feature type="active site" evidence="10">
    <location>
        <position position="135"/>
    </location>
</feature>
<dbReference type="GO" id="GO:0005524">
    <property type="term" value="F:ATP binding"/>
    <property type="evidence" value="ECO:0007669"/>
    <property type="project" value="UniProtKB-UniRule"/>
</dbReference>
<evidence type="ECO:0000256" key="9">
    <source>
        <dbReference type="ARBA" id="ARBA00032554"/>
    </source>
</evidence>
<comment type="function">
    <text evidence="10">Catalyzes the phosphorylation of the position 2 hydroxy group of 4-diphosphocytidyl-2C-methyl-D-erythritol.</text>
</comment>
<name>A0A973A831_9GAMM</name>
<accession>A0A973A831</accession>
<proteinExistence type="inferred from homology"/>
<comment type="catalytic activity">
    <reaction evidence="10">
        <text>4-CDP-2-C-methyl-D-erythritol + ATP = 4-CDP-2-C-methyl-D-erythritol 2-phosphate + ADP + H(+)</text>
        <dbReference type="Rhea" id="RHEA:18437"/>
        <dbReference type="ChEBI" id="CHEBI:15378"/>
        <dbReference type="ChEBI" id="CHEBI:30616"/>
        <dbReference type="ChEBI" id="CHEBI:57823"/>
        <dbReference type="ChEBI" id="CHEBI:57919"/>
        <dbReference type="ChEBI" id="CHEBI:456216"/>
        <dbReference type="EC" id="2.7.1.148"/>
    </reaction>
</comment>
<dbReference type="Pfam" id="PF08544">
    <property type="entry name" value="GHMP_kinases_C"/>
    <property type="match status" value="1"/>
</dbReference>
<dbReference type="SUPFAM" id="SSF54211">
    <property type="entry name" value="Ribosomal protein S5 domain 2-like"/>
    <property type="match status" value="1"/>
</dbReference>
<keyword evidence="8 10" id="KW-0414">Isoprene biosynthesis</keyword>
<evidence type="ECO:0000256" key="3">
    <source>
        <dbReference type="ARBA" id="ARBA00017473"/>
    </source>
</evidence>
<keyword evidence="6 10" id="KW-0418">Kinase</keyword>
<dbReference type="InterPro" id="IPR036554">
    <property type="entry name" value="GHMP_kinase_C_sf"/>
</dbReference>
<evidence type="ECO:0000256" key="7">
    <source>
        <dbReference type="ARBA" id="ARBA00022840"/>
    </source>
</evidence>
<keyword evidence="5 10" id="KW-0547">Nucleotide-binding</keyword>
<dbReference type="PIRSF" id="PIRSF010376">
    <property type="entry name" value="IspE"/>
    <property type="match status" value="1"/>
</dbReference>